<protein>
    <submittedName>
        <fullName evidence="1">Carbon-phosphorus lyase complex subunit PhnH</fullName>
    </submittedName>
</protein>
<dbReference type="Proteomes" id="UP000029462">
    <property type="component" value="Unassembled WGS sequence"/>
</dbReference>
<dbReference type="GO" id="GO:0016829">
    <property type="term" value="F:lyase activity"/>
    <property type="evidence" value="ECO:0007669"/>
    <property type="project" value="UniProtKB-KW"/>
</dbReference>
<dbReference type="SUPFAM" id="SSF159709">
    <property type="entry name" value="PhnH-like"/>
    <property type="match status" value="1"/>
</dbReference>
<organism evidence="1 2">
    <name type="scientific">Pseudescherichia vulneris NBRC 102420</name>
    <dbReference type="NCBI Taxonomy" id="1115515"/>
    <lineage>
        <taxon>Bacteria</taxon>
        <taxon>Pseudomonadati</taxon>
        <taxon>Pseudomonadota</taxon>
        <taxon>Gammaproteobacteria</taxon>
        <taxon>Enterobacterales</taxon>
        <taxon>Enterobacteriaceae</taxon>
        <taxon>Pseudescherichia</taxon>
    </lineage>
</organism>
<sequence length="122" mass="13463">MQGAQHHFRRLSKAMSEPGVIVTFSPLNDECQPLDLASVLLTLTDSSRAPLILQVASLSGGRMLRLTGNGIADERMVAPQLPERIVHELTERLPPFSPDVDLLLTCGERLMAIPRTTHIEVR</sequence>
<dbReference type="RefSeq" id="WP_042388773.1">
    <property type="nucleotide sequence ID" value="NZ_BBMZ01000003.1"/>
</dbReference>
<dbReference type="AlphaFoldDB" id="A0A090V166"/>
<gene>
    <name evidence="1" type="primary">phnH</name>
    <name evidence="1" type="ORF">EV102420_03_00490</name>
</gene>
<dbReference type="GO" id="GO:0019634">
    <property type="term" value="P:organic phosphonate metabolic process"/>
    <property type="evidence" value="ECO:0007669"/>
    <property type="project" value="InterPro"/>
</dbReference>
<dbReference type="EMBL" id="BBMZ01000003">
    <property type="protein sequence ID" value="GAL56984.1"/>
    <property type="molecule type" value="Genomic_DNA"/>
</dbReference>
<name>A0A090V166_PSEVU</name>
<comment type="caution">
    <text evidence="1">The sequence shown here is derived from an EMBL/GenBank/DDBJ whole genome shotgun (WGS) entry which is preliminary data.</text>
</comment>
<dbReference type="Gene3D" id="3.40.50.11310">
    <property type="entry name" value="Bacterial phosphonate metabolism protein PhnH"/>
    <property type="match status" value="2"/>
</dbReference>
<evidence type="ECO:0000313" key="2">
    <source>
        <dbReference type="Proteomes" id="UP000029462"/>
    </source>
</evidence>
<dbReference type="InterPro" id="IPR008772">
    <property type="entry name" value="Phosphonate_metab_PhnH"/>
</dbReference>
<accession>A0A090V166</accession>
<dbReference type="Pfam" id="PF05845">
    <property type="entry name" value="PhnH"/>
    <property type="match status" value="1"/>
</dbReference>
<keyword evidence="2" id="KW-1185">Reference proteome</keyword>
<dbReference type="eggNOG" id="COG3625">
    <property type="taxonomic scope" value="Bacteria"/>
</dbReference>
<keyword evidence="1" id="KW-0456">Lyase</keyword>
<proteinExistence type="predicted"/>
<evidence type="ECO:0000313" key="1">
    <source>
        <dbReference type="EMBL" id="GAL56984.1"/>
    </source>
</evidence>
<dbReference type="GeneID" id="88816703"/>
<dbReference type="InterPro" id="IPR038058">
    <property type="entry name" value="PhnH-like_sp"/>
</dbReference>
<reference evidence="1 2" key="1">
    <citation type="submission" date="2014-09" db="EMBL/GenBank/DDBJ databases">
        <title>Whole genome shotgun sequence of Escherichia vulneris NBRC 102420.</title>
        <authorList>
            <person name="Yoshida Y."/>
            <person name="Hosoyama A."/>
            <person name="Tsuchikane K."/>
            <person name="Ohji S."/>
            <person name="Ichikawa N."/>
            <person name="Kimura A."/>
            <person name="Yamazoe A."/>
            <person name="Ezaki T."/>
            <person name="Fujita N."/>
        </authorList>
    </citation>
    <scope>NUCLEOTIDE SEQUENCE [LARGE SCALE GENOMIC DNA]</scope>
    <source>
        <strain evidence="1 2">NBRC 102420</strain>
    </source>
</reference>
<dbReference type="OrthoDB" id="9814509at2"/>
<dbReference type="STRING" id="1115515.EV102420_03_00490"/>